<evidence type="ECO:0000313" key="2">
    <source>
        <dbReference type="EMBL" id="KAK9709230.1"/>
    </source>
</evidence>
<protein>
    <submittedName>
        <fullName evidence="2">Uncharacterized protein</fullName>
    </submittedName>
</protein>
<dbReference type="EMBL" id="JASPKY010000314">
    <property type="protein sequence ID" value="KAK9709230.1"/>
    <property type="molecule type" value="Genomic_DNA"/>
</dbReference>
<sequence length="153" mass="17700">MDIEDFEDNIPLALIDSDVATESTEFTINDCIEEVRQSSQSTSDFEPDDEELETTPTSKKKWDMCNSSQSTSDFEPDDEELETTPTSKKKWDMCNRFNYLPCFYKKRNRATNKTNTGKMLNTEESDVSDNEIAYINSINTPATIPNRRNKRIR</sequence>
<evidence type="ECO:0000256" key="1">
    <source>
        <dbReference type="SAM" id="MobiDB-lite"/>
    </source>
</evidence>
<organism evidence="2 3">
    <name type="scientific">Popillia japonica</name>
    <name type="common">Japanese beetle</name>
    <dbReference type="NCBI Taxonomy" id="7064"/>
    <lineage>
        <taxon>Eukaryota</taxon>
        <taxon>Metazoa</taxon>
        <taxon>Ecdysozoa</taxon>
        <taxon>Arthropoda</taxon>
        <taxon>Hexapoda</taxon>
        <taxon>Insecta</taxon>
        <taxon>Pterygota</taxon>
        <taxon>Neoptera</taxon>
        <taxon>Endopterygota</taxon>
        <taxon>Coleoptera</taxon>
        <taxon>Polyphaga</taxon>
        <taxon>Scarabaeiformia</taxon>
        <taxon>Scarabaeidae</taxon>
        <taxon>Rutelinae</taxon>
        <taxon>Popillia</taxon>
    </lineage>
</organism>
<gene>
    <name evidence="2" type="ORF">QE152_g26750</name>
</gene>
<reference evidence="2 3" key="1">
    <citation type="journal article" date="2024" name="BMC Genomics">
        <title>De novo assembly and annotation of Popillia japonica's genome with initial clues to its potential as an invasive pest.</title>
        <authorList>
            <person name="Cucini C."/>
            <person name="Boschi S."/>
            <person name="Funari R."/>
            <person name="Cardaioli E."/>
            <person name="Iannotti N."/>
            <person name="Marturano G."/>
            <person name="Paoli F."/>
            <person name="Bruttini M."/>
            <person name="Carapelli A."/>
            <person name="Frati F."/>
            <person name="Nardi F."/>
        </authorList>
    </citation>
    <scope>NUCLEOTIDE SEQUENCE [LARGE SCALE GENOMIC DNA]</scope>
    <source>
        <strain evidence="2">DMR45628</strain>
    </source>
</reference>
<proteinExistence type="predicted"/>
<dbReference type="Proteomes" id="UP001458880">
    <property type="component" value="Unassembled WGS sequence"/>
</dbReference>
<keyword evidence="3" id="KW-1185">Reference proteome</keyword>
<name>A0AAW1JYE4_POPJA</name>
<comment type="caution">
    <text evidence="2">The sequence shown here is derived from an EMBL/GenBank/DDBJ whole genome shotgun (WGS) entry which is preliminary data.</text>
</comment>
<dbReference type="AlphaFoldDB" id="A0AAW1JYE4"/>
<accession>A0AAW1JYE4</accession>
<feature type="region of interest" description="Disordered" evidence="1">
    <location>
        <begin position="34"/>
        <end position="86"/>
    </location>
</feature>
<evidence type="ECO:0000313" key="3">
    <source>
        <dbReference type="Proteomes" id="UP001458880"/>
    </source>
</evidence>